<protein>
    <recommendedName>
        <fullName evidence="1">Spore protein YkvP/CgeB glycosyl transferase-like domain-containing protein</fullName>
    </recommendedName>
</protein>
<organism evidence="2 3">
    <name type="scientific">Candidatus Nitrospira nitrosa</name>
    <dbReference type="NCBI Taxonomy" id="1742972"/>
    <lineage>
        <taxon>Bacteria</taxon>
        <taxon>Pseudomonadati</taxon>
        <taxon>Nitrospirota</taxon>
        <taxon>Nitrospiria</taxon>
        <taxon>Nitrospirales</taxon>
        <taxon>Nitrospiraceae</taxon>
        <taxon>Nitrospira</taxon>
    </lineage>
</organism>
<dbReference type="Pfam" id="PF13524">
    <property type="entry name" value="Glyco_trans_1_2"/>
    <property type="match status" value="1"/>
</dbReference>
<dbReference type="OrthoDB" id="429264at2"/>
<name>A0A0S4LI25_9BACT</name>
<dbReference type="STRING" id="1742972.COMA1_30124"/>
<dbReference type="Gene3D" id="3.40.50.2000">
    <property type="entry name" value="Glycogen Phosphorylase B"/>
    <property type="match status" value="1"/>
</dbReference>
<reference evidence="2 3" key="1">
    <citation type="submission" date="2015-10" db="EMBL/GenBank/DDBJ databases">
        <authorList>
            <person name="Gilbert D.G."/>
        </authorList>
    </citation>
    <scope>NUCLEOTIDE SEQUENCE [LARGE SCALE GENOMIC DNA]</scope>
    <source>
        <strain evidence="2">COMA1</strain>
    </source>
</reference>
<evidence type="ECO:0000313" key="3">
    <source>
        <dbReference type="Proteomes" id="UP000199032"/>
    </source>
</evidence>
<feature type="domain" description="Spore protein YkvP/CgeB glycosyl transferase-like" evidence="1">
    <location>
        <begin position="244"/>
        <end position="357"/>
    </location>
</feature>
<sequence length="406" mass="46527">MKSAEGREHKEQSTSTGLTTRVLMPTWRRFSSPAFRGGLFEAQDVFTEIDDVDLLCLEASASWPGREKWLRQFLWRDISRQLIYVNPGLQPVTLRQDYDLLVVLCQQWYELLYLNAVQGWRDRCRTAVCWLDEVYTADLPASRYWLNALNHFDHILVPYKSTADALTRLLDRPCHVVPRAVDTLRFTPFPDRVIDVLSVGKRLPKIHSGLLELAKEDGLFYLHDTFTEGGNLIMQDVAQHRTMFANMLKRSKFFMVAPGKILDFHETKGQMEVGMRYYEGAAAGAVLLGQAPEGDTFHALFDWPQAVVSVRTDGSDIADIIRELLANPRLQHEISARNVFHSVSRHDWLYRWQTILELAGLSVSPRLNDRQAQLQAVRGRYWSKQCSLPMPELASVISSHPGRSSR</sequence>
<dbReference type="RefSeq" id="WP_090749123.1">
    <property type="nucleotide sequence ID" value="NZ_CZQA01000009.1"/>
</dbReference>
<dbReference type="InterPro" id="IPR055259">
    <property type="entry name" value="YkvP/CgeB_Glyco_trans-like"/>
</dbReference>
<evidence type="ECO:0000313" key="2">
    <source>
        <dbReference type="EMBL" id="CUS36569.1"/>
    </source>
</evidence>
<evidence type="ECO:0000259" key="1">
    <source>
        <dbReference type="Pfam" id="PF13524"/>
    </source>
</evidence>
<accession>A0A0S4LI25</accession>
<dbReference type="EMBL" id="CZQA01000009">
    <property type="protein sequence ID" value="CUS36569.1"/>
    <property type="molecule type" value="Genomic_DNA"/>
</dbReference>
<dbReference type="AlphaFoldDB" id="A0A0S4LI25"/>
<dbReference type="Proteomes" id="UP000199032">
    <property type="component" value="Unassembled WGS sequence"/>
</dbReference>
<keyword evidence="3" id="KW-1185">Reference proteome</keyword>
<gene>
    <name evidence="2" type="ORF">COMA1_30124</name>
</gene>
<dbReference type="SUPFAM" id="SSF53756">
    <property type="entry name" value="UDP-Glycosyltransferase/glycogen phosphorylase"/>
    <property type="match status" value="1"/>
</dbReference>
<proteinExistence type="predicted"/>